<dbReference type="GO" id="GO:0019171">
    <property type="term" value="F:(3R)-hydroxyacyl-[acyl-carrier-protein] dehydratase activity"/>
    <property type="evidence" value="ECO:0007669"/>
    <property type="project" value="InterPro"/>
</dbReference>
<dbReference type="PANTHER" id="PTHR10982">
    <property type="entry name" value="MALONYL COA-ACYL CARRIER PROTEIN TRANSACYLASE"/>
    <property type="match status" value="1"/>
</dbReference>
<dbReference type="Pfam" id="PF02801">
    <property type="entry name" value="Ketoacyl-synt_C"/>
    <property type="match status" value="1"/>
</dbReference>
<dbReference type="SUPFAM" id="SSF51412">
    <property type="entry name" value="Inosine monophosphate dehydrogenase (IMPDH)"/>
    <property type="match status" value="1"/>
</dbReference>
<dbReference type="SUPFAM" id="SSF53901">
    <property type="entry name" value="Thiolase-like"/>
    <property type="match status" value="2"/>
</dbReference>
<comment type="subunit">
    <text evidence="17">[Alpha(6)beta(6)] hexamers of two multifunctional subunits (alpha and beta).</text>
</comment>
<gene>
    <name evidence="24" type="ORF">OC846_002496</name>
</gene>
<evidence type="ECO:0000256" key="16">
    <source>
        <dbReference type="ARBA" id="ARBA00023268"/>
    </source>
</evidence>
<dbReference type="Pfam" id="PF00109">
    <property type="entry name" value="ketoacyl-synt"/>
    <property type="match status" value="1"/>
</dbReference>
<proteinExistence type="inferred from homology"/>
<evidence type="ECO:0000256" key="2">
    <source>
        <dbReference type="ARBA" id="ARBA00007485"/>
    </source>
</evidence>
<evidence type="ECO:0000313" key="25">
    <source>
        <dbReference type="Proteomes" id="UP001176517"/>
    </source>
</evidence>
<evidence type="ECO:0000313" key="24">
    <source>
        <dbReference type="EMBL" id="KAK0553447.1"/>
    </source>
</evidence>
<dbReference type="FunFam" id="1.20.930.70:FF:000001">
    <property type="entry name" value="Fatty acid synthase beta subunit dehydratase"/>
    <property type="match status" value="1"/>
</dbReference>
<dbReference type="Pfam" id="PF01575">
    <property type="entry name" value="MaoC_dehydratas"/>
    <property type="match status" value="1"/>
</dbReference>
<feature type="compositionally biased region" description="Polar residues" evidence="21">
    <location>
        <begin position="17"/>
        <end position="27"/>
    </location>
</feature>
<evidence type="ECO:0000256" key="15">
    <source>
        <dbReference type="ARBA" id="ARBA00023239"/>
    </source>
</evidence>
<dbReference type="Gene3D" id="3.90.25.70">
    <property type="match status" value="1"/>
</dbReference>
<evidence type="ECO:0000256" key="19">
    <source>
        <dbReference type="ARBA" id="ARBA00048508"/>
    </source>
</evidence>
<dbReference type="InterPro" id="IPR013785">
    <property type="entry name" value="Aldolase_TIM"/>
</dbReference>
<dbReference type="Gene3D" id="6.20.240.10">
    <property type="match status" value="1"/>
</dbReference>
<keyword evidence="14" id="KW-0443">Lipid metabolism</keyword>
<keyword evidence="12" id="KW-0843">Virulence</keyword>
<dbReference type="FunFam" id="3.30.70.3330:FF:000001">
    <property type="entry name" value="Fatty acid synthase subunit beta dehydratase"/>
    <property type="match status" value="1"/>
</dbReference>
<protein>
    <submittedName>
        <fullName evidence="24">Uncharacterized protein</fullName>
    </submittedName>
</protein>
<evidence type="ECO:0000256" key="14">
    <source>
        <dbReference type="ARBA" id="ARBA00023098"/>
    </source>
</evidence>
<keyword evidence="10" id="KW-0521">NADP</keyword>
<dbReference type="GO" id="GO:0004318">
    <property type="term" value="F:enoyl-[acyl-carrier-protein] reductase (NADH) activity"/>
    <property type="evidence" value="ECO:0007669"/>
    <property type="project" value="InterPro"/>
</dbReference>
<organism evidence="24 25">
    <name type="scientific">Tilletia horrida</name>
    <dbReference type="NCBI Taxonomy" id="155126"/>
    <lineage>
        <taxon>Eukaryota</taxon>
        <taxon>Fungi</taxon>
        <taxon>Dikarya</taxon>
        <taxon>Basidiomycota</taxon>
        <taxon>Ustilaginomycotina</taxon>
        <taxon>Exobasidiomycetes</taxon>
        <taxon>Tilletiales</taxon>
        <taxon>Tilletiaceae</taxon>
        <taxon>Tilletia</taxon>
    </lineage>
</organism>
<dbReference type="Pfam" id="PF08354">
    <property type="entry name" value="Fas1-AflB-like_hel"/>
    <property type="match status" value="1"/>
</dbReference>
<dbReference type="FunFam" id="3.90.470.20:FF:000005">
    <property type="entry name" value="Fatty acid synthase alpha subunit FasA"/>
    <property type="match status" value="1"/>
</dbReference>
<evidence type="ECO:0000256" key="11">
    <source>
        <dbReference type="ARBA" id="ARBA00023002"/>
    </source>
</evidence>
<dbReference type="SMART" id="SM00825">
    <property type="entry name" value="PKS_KS"/>
    <property type="match status" value="1"/>
</dbReference>
<evidence type="ECO:0000256" key="3">
    <source>
        <dbReference type="ARBA" id="ARBA00022450"/>
    </source>
</evidence>
<dbReference type="InterPro" id="IPR037143">
    <property type="entry name" value="4-PPantetheinyl_Trfase_dom_sf"/>
</dbReference>
<feature type="domain" description="Carrier" evidence="22">
    <location>
        <begin position="2319"/>
        <end position="2394"/>
    </location>
</feature>
<comment type="catalytic activity">
    <reaction evidence="20">
        <text>a fatty acyl-[ACP] + malonyl-[ACP] + H(+) = a 3-oxoacyl-[ACP] + holo-[ACP] + CO2</text>
        <dbReference type="Rhea" id="RHEA:22836"/>
        <dbReference type="Rhea" id="RHEA-COMP:9623"/>
        <dbReference type="Rhea" id="RHEA-COMP:9685"/>
        <dbReference type="Rhea" id="RHEA-COMP:9916"/>
        <dbReference type="Rhea" id="RHEA-COMP:14125"/>
        <dbReference type="ChEBI" id="CHEBI:15378"/>
        <dbReference type="ChEBI" id="CHEBI:16526"/>
        <dbReference type="ChEBI" id="CHEBI:64479"/>
        <dbReference type="ChEBI" id="CHEBI:78449"/>
        <dbReference type="ChEBI" id="CHEBI:78776"/>
        <dbReference type="ChEBI" id="CHEBI:138651"/>
        <dbReference type="EC" id="2.3.1.41"/>
    </reaction>
</comment>
<dbReference type="InterPro" id="IPR016039">
    <property type="entry name" value="Thiolase-like"/>
</dbReference>
<evidence type="ECO:0000256" key="7">
    <source>
        <dbReference type="ARBA" id="ARBA00022723"/>
    </source>
</evidence>
<dbReference type="GO" id="GO:0004316">
    <property type="term" value="F:3-oxoacyl-[acyl-carrier-protein] reductase (NADPH) activity"/>
    <property type="evidence" value="ECO:0007669"/>
    <property type="project" value="UniProtKB-EC"/>
</dbReference>
<sequence>MSNTSSPAITDYVAIDSGNQSPASRSQSGTSTPATSTATHSSGAAAYTLTRPLTISANGVHVKVQVPSYHDGWLASQLLREGFESSYKKQNQGGAAFPPAESDIEEKEPQTTSTTLPNGADPAHISLTAAFLGFAARKANEEAQDRPLLDCVQALWTFFHIEYLTTTTRSSQSTQHSKSFASSPKNSTKTEIDIHSIATNAADFDEQARTSLLRDYYTAYVTLEKGGKEPQLPTPKLFQLASQGKAGLFALFGGQGTNEVYFKELQLLFDTYRPLVDPVLKVATRKLQHLVEQATVEGYSSFYLPGLDVYSWLTGSQPKPSTAYLGSIPVSLPLIGLTQLSQYLVSLRASGLSARQFRDRFQGATGHSQGIVSAVVMAASDSLSSFESNVIKGLELLFHIGKCGQEAFPAFSIEPAVISDAMTGGEGVPTPMLAVNGLDEKALNKYIEATNAHLEQVDQVGISLYNGTHRYVITGQPRALCGLVTSLRAVRAEPDANQGRVPFSQRKPNFTMRFLPVNLPFHSPYLQGVSDKIAKEYYGDEGDKKLWSVKDLAVEVRDTYDGSDLRAHAEEGILRSILRQIFDRPVHWSKATDVPSFISHCVDFGTGGLSGIGGLTASNLQGRGVRVIIASGVHREAAELYDLQRVKVEERWTSAFGPKLVKTEDGVLHIDTRFSRLLGRAPIMVPGMTPSTVGAGFNAAVLNAGYHIELAGGGHYNAKALRSKVAQIQAATEPGQGLTLNALFINPRQWAFQLPLWQEMRREGLPLQGFCVAAGIPSTDNAKEIIAGLRSAGIEHVAFKPASADAIRQVCSIAAANPDFPVILQWTGGRAGGHHSAEDFHAPILATYGRIRQQSNISLVAGSGFGSADDFWPYLSGDWSVKKFGVEPMPFDGVLFGSWVMIAKEAHTSTAVKQLIVDAPGVEDASWEGTYEKETGGIITVTSELGEPIHKIATRGVKLWAELDKKLFSLASKEKKLAWLAEHRDWLIGKLNADFQKPWFPAHLDGTVANSVADLTYEEVTRRMLRLLFVAHQSRWIDPSLQRLMGDWLRRVEERFAGIESAGRKLSMLQSYSILDKEPAAFLDKFFAEYEDATKILLAAEDGSFFLALCQRPGQKPVPFIPVLCENFQTWFKKDSLWQAEDIDAVFDQDPQRVCVLQGPMAARHATKVDEPIKDMLGGVEQRLIKLLLDRFYEGDASKVPTVQYLGREVAIENPTQLCEALDVSYSEVHDQSGATLTRRFVVGLDLPEHDQWLAALAGPQASWLSAILRKVSVVQGRNYINNPVKRMFVPRAGQVADVVFDRATMEPLSIQLTGAARSFGKHDSSFVAVHLSKARESKVISMIVSEERRGESIPLQLEYLYRPDQPFAPIHEIMEGRNDRIKAFYSQLWFGDAQAYQLNVVDGQHQGPVKTLDAGAIKRFCQIVGNRNVSYHLHGQAPIDFAMVAGWEALMQALMASADADLLTLVHLNNTFKMVKGAKPLQVGDVCTATARTKSIRISDTGKSVSVTGLVLRKEGEEFRPVIEVTSSFFYRGRYTDYETCFDRTEDTYKVTLSSDVDILVMLGKDWLDWTSSIKPENGMKLEFEVNSEVRFKSKASFSAVSVRGGVFHRDTKGERTKTANIEYDADSISYGNPVVEYIKRIGGSTRGPVPLEHGYSINPTSTTSSFVAPASNEAYSIQSGDFNPIHVNPYFADFAALPGTITHGMFLSAATRKYVEEIAAEGHPERCLSFEANFLGMVLPGDMLTVRLRHIAMRSGHKVVKVETFNQRDEKVLEGSAEIMQPPTAFVFTGQGSQEPGMGMDLYHASATSKALWDEADGHLRETMGIGLLEIVNKNPISKTVYFGGVKGHAIRERYMSMAYDAIDEQGKAVNLPLFPEITNQSQSYTFQSPKGLLYATQFSQISICMVELSAFRDMQERGLIPEDAAFAGHSLGEYAALASMAGVLQVKDLVDVVLYRGLTMQRAVQRDEEGRSNYGMMACNPSRISPTFTDAALHEVIEAVSKVSGRLLQTVNMNVYNQQYVVAGELVTLLTTTNVLNFIKVKKIDLPALLKQMTPEEVREKLIEIVTEIFKAALEEEQKGPISLQRGFATIPLAGIDVPFHSAYLTGGVTPFRAYLSKRINVENLDPAKLRLRYIPNLVAAPFETSKAYAELIFAQTDSVRLGKALANWDRDGWATPEKEQQLTALLLIELLAYQFASPVRWIETQDLLFSPPYDFERLVEFGPSPTLVGMAQRTHKLKYAKADLARGKRRVMLCHGKDQEAIYYAYADMEEDAPAESSSAPETTAPAPAAVVAAPAAAAPSAPQVAAASVADEPLKATDTIRAILAQKLKKPISEIPLSKAIKDMVGGKSTLQNELIGDLQLEFGSLPERGEEMPLEELGATLNSGYSGALGKHTTGLVSRVIGAKLPGGFNMSSVKAHLSKAWGLGAGRTDGVLLIALTQEPPKRLAAEGEAKAWLDSVVATYSSLNGLNLQQGGAASGGAGGAGGAVISSEELEKLRAHEQAHARRQIKILERYLNEDHRTSGRAADDLRLELKAAQDQLDSIASEHGEVYTKGILPRFEPLKARHFSSYWNWSRQDAMLAYYDIIHGVLTTVDREITARCLNIMNRADPAMVNYMQFYVDKTDPTLGPTYELAKTFGQQLIDNCKEAMVESARYKEVHAPTAPHTEIDAKGNIIYVEGKRNGVRKLESYVKEMMVGTRVGPQINLEKAQENIAKLWVLIKNEPSMSKLSKATLKSLYTEAVRSLGTPSPRSRNLAVRPAKTRRTSTNTVRPANVDSFGIQDDRQPFLNIQRKVAGKWQTSQKLTSVYFSLLEEMASNGVSFKGQNALLTGVGKGSIGLAIVRGLLAGGARVIITTSSYSRATVEYYQRIYQEVGARGSTLTVVPLNAGSRQDIESLVDYIYDTMQLDLDFVLPFAAIPENGRQIDGIDDKSELAHRIMLTNVIRLLGAIKTKKAARGIETRPTLVVLPLSPNHGVFGSDGLYSESKISLETLAQRWSSEGWSTYLSISGAVIGWVRGTGLMEQSNIVAEALEKMGLRTFSPVEMAFNILGLLSPVMSSFAQIEPIQADLGGGFDRVPELAEKTTEIRTTLRAEAEKRRALALENSADFRIIHGAAAEALHQKVHVQPRSNFRFEQPKIGTTAELQSVAKMEGPLDPTKVVVVTGFAEVGPWGSARTRWEQEARGELTIEGIIEMAWMMGMIRHVNGKLKNGKPYVGWVDIASDEPVEDKDMRARYEKDIMSHAGVRFVEPELFKGYDPKRKGFQQEIELSHDLEPLEVSGAEAEKYKREHGDKVDAWETAPGSDSWLVVLKKGARIFVPKAVSFNRLVAGQIPTGWSGRRYGIPEDIVSQVDRTTLWVLVCVAEALVMSGISDPYELYEHVHISDVGISIGSGMGGMQSLSAMFRDRRNDMDVQKDILQETFINVASGWVNLLLMSSAGPIKTPVGACATALQSVEIAAETILSGKAKVMLAGGFDDFSEEGSVEFANMNATSNAQQELAAGREPSEMSRPTTTTRAGFMESQGSGVQVLMSLATALEMGCPIQAIVAYSSTHTDKQGRSVPAPGHGVMAAALPLQRALASWGLTADDIGAVSMHGTSTAANDKNESHVYHEMFKAIGRSPGHAVPAMAQKWLCGHSKGGAASWALNEVIQSLQSSIVAGNRNADDISPELRNYSYLLYASTSIQRTVQDLNAALLTSFGFGQVGGILLILHPAHVLARLGLDALETYKCKAAKRQGITYTRMHSALTHEDLVQVKDAPPYPAELEDAVLQNINARASSTSAGSWLYKAPLAAKPALAERQVVAKSASAVEQEAGVSKMMAGVQGVGVDVEDVATFPADNETFIERNFTASEIAYCRAQPDARASFCGRFAAKEAVFKAMNVASKGAAAPMRDIEIVASPTGPKVVLTGEALEAVPSASANFLLSISHADHVAIAVAHKIGA</sequence>
<dbReference type="Gene3D" id="3.30.1120.100">
    <property type="match status" value="1"/>
</dbReference>
<dbReference type="Pfam" id="PF00698">
    <property type="entry name" value="Acyl_transf_1"/>
    <property type="match status" value="1"/>
</dbReference>
<dbReference type="GO" id="GO:0016787">
    <property type="term" value="F:hydrolase activity"/>
    <property type="evidence" value="ECO:0007669"/>
    <property type="project" value="UniProtKB-KW"/>
</dbReference>
<evidence type="ECO:0000256" key="18">
    <source>
        <dbReference type="ARBA" id="ARBA00048237"/>
    </source>
</evidence>
<evidence type="ECO:0000259" key="22">
    <source>
        <dbReference type="PROSITE" id="PS50075"/>
    </source>
</evidence>
<dbReference type="Gene3D" id="3.20.20.70">
    <property type="entry name" value="Aldolase class I"/>
    <property type="match status" value="1"/>
</dbReference>
<dbReference type="Pfam" id="PF17951">
    <property type="entry name" value="FAS_meander"/>
    <property type="match status" value="1"/>
</dbReference>
<evidence type="ECO:0000256" key="12">
    <source>
        <dbReference type="ARBA" id="ARBA00023026"/>
    </source>
</evidence>
<evidence type="ECO:0000256" key="5">
    <source>
        <dbReference type="ARBA" id="ARBA00022553"/>
    </source>
</evidence>
<dbReference type="InterPro" id="IPR016035">
    <property type="entry name" value="Acyl_Trfase/lysoPLipase"/>
</dbReference>
<dbReference type="PANTHER" id="PTHR10982:SF21">
    <property type="entry name" value="FATTY ACID SYNTHASE SUBUNIT BETA"/>
    <property type="match status" value="1"/>
</dbReference>
<evidence type="ECO:0000256" key="9">
    <source>
        <dbReference type="ARBA" id="ARBA00022842"/>
    </source>
</evidence>
<dbReference type="InterPro" id="IPR032088">
    <property type="entry name" value="SAT"/>
</dbReference>
<evidence type="ECO:0000256" key="1">
    <source>
        <dbReference type="ARBA" id="ARBA00005005"/>
    </source>
</evidence>
<keyword evidence="13" id="KW-0520">NAD</keyword>
<dbReference type="GO" id="GO:0004312">
    <property type="term" value="F:fatty acid synthase activity"/>
    <property type="evidence" value="ECO:0007669"/>
    <property type="project" value="InterPro"/>
</dbReference>
<keyword evidence="25" id="KW-1185">Reference proteome</keyword>
<dbReference type="CDD" id="cd00828">
    <property type="entry name" value="elong_cond_enzymes"/>
    <property type="match status" value="1"/>
</dbReference>
<dbReference type="Gene3D" id="1.20.930.70">
    <property type="match status" value="1"/>
</dbReference>
<dbReference type="Gene3D" id="3.30.70.3330">
    <property type="match status" value="1"/>
</dbReference>
<keyword evidence="9" id="KW-0460">Magnesium</keyword>
<dbReference type="FunFam" id="3.90.25.70:FF:000001">
    <property type="entry name" value="Fatty acid synthase subunit alpha"/>
    <property type="match status" value="1"/>
</dbReference>
<accession>A0AAN6GS36</accession>
<dbReference type="InterPro" id="IPR013565">
    <property type="entry name" value="Fas1/AflB-like_central"/>
</dbReference>
<dbReference type="Pfam" id="PF22235">
    <property type="entry name" value="FAS1_thioest_ins"/>
    <property type="match status" value="1"/>
</dbReference>
<dbReference type="Gene3D" id="6.10.250.1930">
    <property type="match status" value="1"/>
</dbReference>
<dbReference type="SUPFAM" id="SSF56214">
    <property type="entry name" value="4'-phosphopantetheinyl transferase"/>
    <property type="match status" value="1"/>
</dbReference>
<dbReference type="GO" id="GO:0000287">
    <property type="term" value="F:magnesium ion binding"/>
    <property type="evidence" value="ECO:0007669"/>
    <property type="project" value="InterPro"/>
</dbReference>
<dbReference type="SMART" id="SM00827">
    <property type="entry name" value="PKS_AT"/>
    <property type="match status" value="1"/>
</dbReference>
<dbReference type="PROSITE" id="PS00606">
    <property type="entry name" value="KS3_1"/>
    <property type="match status" value="1"/>
</dbReference>
<comment type="catalytic activity">
    <reaction evidence="19">
        <text>a (3R)-hydroxyacyl-[ACP] + NADP(+) = a 3-oxoacyl-[ACP] + NADPH + H(+)</text>
        <dbReference type="Rhea" id="RHEA:17397"/>
        <dbReference type="Rhea" id="RHEA-COMP:9916"/>
        <dbReference type="Rhea" id="RHEA-COMP:9945"/>
        <dbReference type="ChEBI" id="CHEBI:15378"/>
        <dbReference type="ChEBI" id="CHEBI:57783"/>
        <dbReference type="ChEBI" id="CHEBI:58349"/>
        <dbReference type="ChEBI" id="CHEBI:78776"/>
        <dbReference type="ChEBI" id="CHEBI:78827"/>
        <dbReference type="EC" id="1.1.1.100"/>
    </reaction>
</comment>
<keyword evidence="8" id="KW-0378">Hydrolase</keyword>
<keyword evidence="5" id="KW-0597">Phosphoprotein</keyword>
<dbReference type="Pfam" id="PF18325">
    <property type="entry name" value="Fas_alpha_ACP"/>
    <property type="match status" value="1"/>
</dbReference>
<dbReference type="Pfam" id="PF01648">
    <property type="entry name" value="ACPS"/>
    <property type="match status" value="1"/>
</dbReference>
<reference evidence="24" key="1">
    <citation type="journal article" date="2023" name="PhytoFront">
        <title>Draft Genome Resources of Seven Strains of Tilletia horrida, Causal Agent of Kernel Smut of Rice.</title>
        <authorList>
            <person name="Khanal S."/>
            <person name="Antony Babu S."/>
            <person name="Zhou X.G."/>
        </authorList>
    </citation>
    <scope>NUCLEOTIDE SEQUENCE</scope>
    <source>
        <strain evidence="24">TX6</strain>
    </source>
</reference>
<keyword evidence="6" id="KW-0808">Transferase</keyword>
<dbReference type="PROSITE" id="PS50075">
    <property type="entry name" value="CARRIER"/>
    <property type="match status" value="1"/>
</dbReference>
<dbReference type="InterPro" id="IPR014031">
    <property type="entry name" value="Ketoacyl_synth_C"/>
</dbReference>
<dbReference type="SUPFAM" id="SSF54637">
    <property type="entry name" value="Thioesterase/thiol ester dehydrase-isomerase"/>
    <property type="match status" value="2"/>
</dbReference>
<evidence type="ECO:0000256" key="6">
    <source>
        <dbReference type="ARBA" id="ARBA00022679"/>
    </source>
</evidence>
<evidence type="ECO:0000256" key="4">
    <source>
        <dbReference type="ARBA" id="ARBA00022516"/>
    </source>
</evidence>
<dbReference type="InterPro" id="IPR002347">
    <property type="entry name" value="SDR_fam"/>
</dbReference>
<feature type="compositionally biased region" description="Low complexity" evidence="21">
    <location>
        <begin position="28"/>
        <end position="43"/>
    </location>
</feature>
<dbReference type="PRINTS" id="PR01483">
    <property type="entry name" value="FASYNTHASE"/>
</dbReference>
<dbReference type="Pfam" id="PF13561">
    <property type="entry name" value="adh_short_C2"/>
    <property type="match status" value="1"/>
</dbReference>
<dbReference type="InterPro" id="IPR002539">
    <property type="entry name" value="MaoC-like_dom"/>
</dbReference>
<dbReference type="InterPro" id="IPR029069">
    <property type="entry name" value="HotDog_dom_sf"/>
</dbReference>
<evidence type="ECO:0000259" key="23">
    <source>
        <dbReference type="PROSITE" id="PS52004"/>
    </source>
</evidence>
<dbReference type="InterPro" id="IPR014030">
    <property type="entry name" value="Ketoacyl_synth_N"/>
</dbReference>
<keyword evidence="7" id="KW-0479">Metal-binding</keyword>
<dbReference type="InterPro" id="IPR004568">
    <property type="entry name" value="Ppantetheine-prot_Trfase_dom"/>
</dbReference>
<dbReference type="InterPro" id="IPR008278">
    <property type="entry name" value="4-PPantetheinyl_Trfase_dom"/>
</dbReference>
<dbReference type="Gene3D" id="3.30.70.2490">
    <property type="match status" value="1"/>
</dbReference>
<keyword evidence="3" id="KW-0596">Phosphopantetheine</keyword>
<dbReference type="Gene3D" id="3.40.366.10">
    <property type="entry name" value="Malonyl-Coenzyme A Acyl Carrier Protein, domain 2"/>
    <property type="match status" value="3"/>
</dbReference>
<feature type="region of interest" description="Disordered" evidence="21">
    <location>
        <begin position="1"/>
        <end position="43"/>
    </location>
</feature>
<dbReference type="InterPro" id="IPR040899">
    <property type="entry name" value="Fas_alpha_ACP"/>
</dbReference>
<evidence type="ECO:0000256" key="8">
    <source>
        <dbReference type="ARBA" id="ARBA00022801"/>
    </source>
</evidence>
<dbReference type="CDD" id="cd08950">
    <property type="entry name" value="KR_fFAS_SDR_c_like"/>
    <property type="match status" value="1"/>
</dbReference>
<dbReference type="Gene3D" id="3.10.129.10">
    <property type="entry name" value="Hotdog Thioesterase"/>
    <property type="match status" value="1"/>
</dbReference>
<dbReference type="InterPro" id="IPR050830">
    <property type="entry name" value="Fungal_FAS"/>
</dbReference>
<dbReference type="Gene3D" id="3.90.470.20">
    <property type="entry name" value="4'-phosphopantetheinyl transferase domain"/>
    <property type="match status" value="1"/>
</dbReference>
<dbReference type="InterPro" id="IPR036291">
    <property type="entry name" value="NAD(P)-bd_dom_sf"/>
</dbReference>
<dbReference type="NCBIfam" id="TIGR00556">
    <property type="entry name" value="pantethn_trn"/>
    <property type="match status" value="1"/>
</dbReference>
<dbReference type="FunFam" id="3.30.70.2490:FF:000001">
    <property type="entry name" value="Fatty acid synthase subunit alpha"/>
    <property type="match status" value="1"/>
</dbReference>
<dbReference type="Gene3D" id="1.20.1050.120">
    <property type="match status" value="1"/>
</dbReference>
<dbReference type="Proteomes" id="UP001176517">
    <property type="component" value="Unassembled WGS sequence"/>
</dbReference>
<dbReference type="GO" id="GO:0006633">
    <property type="term" value="P:fatty acid biosynthetic process"/>
    <property type="evidence" value="ECO:0007669"/>
    <property type="project" value="InterPro"/>
</dbReference>
<dbReference type="Gene3D" id="6.10.60.10">
    <property type="match status" value="1"/>
</dbReference>
<feature type="region of interest" description="Disordered" evidence="21">
    <location>
        <begin position="89"/>
        <end position="121"/>
    </location>
</feature>
<dbReference type="Gene3D" id="3.40.50.720">
    <property type="entry name" value="NAD(P)-binding Rossmann-like Domain"/>
    <property type="match status" value="1"/>
</dbReference>
<dbReference type="GO" id="GO:0004315">
    <property type="term" value="F:3-oxoacyl-[acyl-carrier-protein] synthase activity"/>
    <property type="evidence" value="ECO:0007669"/>
    <property type="project" value="UniProtKB-EC"/>
</dbReference>
<dbReference type="SUPFAM" id="SSF51735">
    <property type="entry name" value="NAD(P)-binding Rossmann-fold domains"/>
    <property type="match status" value="1"/>
</dbReference>
<comment type="pathway">
    <text evidence="1">Lipid metabolism; fatty acid beta-oxidation.</text>
</comment>
<keyword evidence="15" id="KW-0456">Lyase</keyword>
<keyword evidence="11" id="KW-0560">Oxidoreductase</keyword>
<dbReference type="EMBL" id="JAPDMZ010000050">
    <property type="protein sequence ID" value="KAK0553447.1"/>
    <property type="molecule type" value="Genomic_DNA"/>
</dbReference>
<dbReference type="FunFam" id="3.40.366.10:FF:000006">
    <property type="entry name" value="Fatty acid synthase beta subunit dehydratase"/>
    <property type="match status" value="1"/>
</dbReference>
<dbReference type="FunFam" id="3.20.20.70:FF:000078">
    <property type="entry name" value="Fatty acid synthase beta subunit dehydratase"/>
    <property type="match status" value="1"/>
</dbReference>
<dbReference type="InterPro" id="IPR009081">
    <property type="entry name" value="PP-bd_ACP"/>
</dbReference>
<feature type="domain" description="Ketosynthase family 3 (KS3)" evidence="23">
    <location>
        <begin position="3280"/>
        <end position="3719"/>
    </location>
</feature>
<dbReference type="Pfam" id="PF16073">
    <property type="entry name" value="SAT"/>
    <property type="match status" value="1"/>
</dbReference>
<evidence type="ECO:0000256" key="21">
    <source>
        <dbReference type="SAM" id="MobiDB-lite"/>
    </source>
</evidence>
<comment type="similarity">
    <text evidence="2">Belongs to the thiolase-like superfamily. Fungal fatty acid synthetase subunit alpha family.</text>
</comment>
<dbReference type="InterPro" id="IPR020841">
    <property type="entry name" value="PKS_Beta-ketoAc_synthase_dom"/>
</dbReference>
<dbReference type="InterPro" id="IPR040883">
    <property type="entry name" value="FAS_meander"/>
</dbReference>
<evidence type="ECO:0000256" key="13">
    <source>
        <dbReference type="ARBA" id="ARBA00023027"/>
    </source>
</evidence>
<dbReference type="CDD" id="cd03447">
    <property type="entry name" value="FAS_MaoC"/>
    <property type="match status" value="1"/>
</dbReference>
<keyword evidence="16" id="KW-0511">Multifunctional enzyme</keyword>
<dbReference type="InterPro" id="IPR041550">
    <property type="entry name" value="FASI_helical"/>
</dbReference>
<dbReference type="InterPro" id="IPR003965">
    <property type="entry name" value="Fatty_acid_synthase"/>
</dbReference>
<evidence type="ECO:0000256" key="17">
    <source>
        <dbReference type="ARBA" id="ARBA00033756"/>
    </source>
</evidence>
<comment type="caution">
    <text evidence="24">The sequence shown here is derived from an EMBL/GenBank/DDBJ whole genome shotgun (WGS) entry which is preliminary data.</text>
</comment>
<dbReference type="InterPro" id="IPR018201">
    <property type="entry name" value="Ketoacyl_synth_AS"/>
</dbReference>
<evidence type="ECO:0000256" key="20">
    <source>
        <dbReference type="ARBA" id="ARBA00049541"/>
    </source>
</evidence>
<dbReference type="PROSITE" id="PS52004">
    <property type="entry name" value="KS3_2"/>
    <property type="match status" value="1"/>
</dbReference>
<dbReference type="Gene3D" id="3.40.47.10">
    <property type="match status" value="1"/>
</dbReference>
<dbReference type="SUPFAM" id="SSF52151">
    <property type="entry name" value="FabD/lysophospholipase-like"/>
    <property type="match status" value="2"/>
</dbReference>
<dbReference type="InterPro" id="IPR014043">
    <property type="entry name" value="Acyl_transferase_dom"/>
</dbReference>
<dbReference type="GO" id="GO:0004321">
    <property type="term" value="F:fatty-acyl-CoA synthase activity"/>
    <property type="evidence" value="ECO:0007669"/>
    <property type="project" value="UniProtKB-EC"/>
</dbReference>
<evidence type="ECO:0000256" key="10">
    <source>
        <dbReference type="ARBA" id="ARBA00022857"/>
    </source>
</evidence>
<dbReference type="GO" id="GO:0005835">
    <property type="term" value="C:fatty acid synthase complex"/>
    <property type="evidence" value="ECO:0007669"/>
    <property type="project" value="InterPro"/>
</dbReference>
<dbReference type="GO" id="GO:0004300">
    <property type="term" value="F:enoyl-CoA hydratase activity"/>
    <property type="evidence" value="ECO:0007669"/>
    <property type="project" value="UniProtKB-ARBA"/>
</dbReference>
<dbReference type="InterPro" id="IPR047224">
    <property type="entry name" value="FAS_alpha_su_C"/>
</dbReference>
<comment type="catalytic activity">
    <reaction evidence="18">
        <text>acetyl-CoA + n malonyl-CoA + 2n NADPH + 4n H(+) = a long-chain-acyl-CoA + n CoA + n CO2 + 2n NADP(+).</text>
        <dbReference type="EC" id="2.3.1.86"/>
    </reaction>
</comment>
<name>A0AAN6GS36_9BASI</name>
<dbReference type="GO" id="GO:0008897">
    <property type="term" value="F:holo-[acyl-carrier-protein] synthase activity"/>
    <property type="evidence" value="ECO:0007669"/>
    <property type="project" value="InterPro"/>
</dbReference>
<keyword evidence="4" id="KW-0444">Lipid biosynthesis</keyword>
<dbReference type="Pfam" id="PF18314">
    <property type="entry name" value="FAS_I_H"/>
    <property type="match status" value="1"/>
</dbReference>
<dbReference type="InterPro" id="IPR001227">
    <property type="entry name" value="Ac_transferase_dom_sf"/>
</dbReference>
<dbReference type="Gene3D" id="6.10.140.1400">
    <property type="match status" value="1"/>
</dbReference>